<feature type="region of interest" description="Disordered" evidence="1">
    <location>
        <begin position="148"/>
        <end position="174"/>
    </location>
</feature>
<evidence type="ECO:0000313" key="3">
    <source>
        <dbReference type="Proteomes" id="UP001176941"/>
    </source>
</evidence>
<proteinExistence type="predicted"/>
<dbReference type="Proteomes" id="UP001176941">
    <property type="component" value="Chromosome 5"/>
</dbReference>
<dbReference type="EMBL" id="OX459941">
    <property type="protein sequence ID" value="CAI9175305.1"/>
    <property type="molecule type" value="Genomic_DNA"/>
</dbReference>
<keyword evidence="3" id="KW-1185">Reference proteome</keyword>
<accession>A0ABN8ZMZ1</accession>
<evidence type="ECO:0000256" key="1">
    <source>
        <dbReference type="SAM" id="MobiDB-lite"/>
    </source>
</evidence>
<feature type="compositionally biased region" description="Pro residues" evidence="1">
    <location>
        <begin position="156"/>
        <end position="171"/>
    </location>
</feature>
<evidence type="ECO:0000313" key="2">
    <source>
        <dbReference type="EMBL" id="CAI9175305.1"/>
    </source>
</evidence>
<reference evidence="2" key="1">
    <citation type="submission" date="2023-04" db="EMBL/GenBank/DDBJ databases">
        <authorList>
            <consortium name="ELIXIR-Norway"/>
        </authorList>
    </citation>
    <scope>NUCLEOTIDE SEQUENCE [LARGE SCALE GENOMIC DNA]</scope>
</reference>
<protein>
    <submittedName>
        <fullName evidence="2">Uncharacterized protein</fullName>
    </submittedName>
</protein>
<sequence>MVGVMETSFLRIYGSMLCLLGLLLSVSLTLQQATVDPHLHQRLPDTQRPFGCLSCGVTAPLSWVLVGTRFCLCPPRVSLSPVLWKFCNRILLTFKVRFPGDSQSLLLDSQRGKSVASPRIFATVLEFLWCNCSPVCISPTWQVSGGANGDLLQAGPEPPTPPAGLPPPWPRSGPLLTRASSGDARALTGRPGSVSCGVTAPFAGSWCMQSFVCAIQAPLVGLG</sequence>
<gene>
    <name evidence="2" type="ORF">MRATA1EN1_LOCUS24267</name>
</gene>
<organism evidence="2 3">
    <name type="scientific">Rangifer tarandus platyrhynchus</name>
    <name type="common">Svalbard reindeer</name>
    <dbReference type="NCBI Taxonomy" id="3082113"/>
    <lineage>
        <taxon>Eukaryota</taxon>
        <taxon>Metazoa</taxon>
        <taxon>Chordata</taxon>
        <taxon>Craniata</taxon>
        <taxon>Vertebrata</taxon>
        <taxon>Euteleostomi</taxon>
        <taxon>Mammalia</taxon>
        <taxon>Eutheria</taxon>
        <taxon>Laurasiatheria</taxon>
        <taxon>Artiodactyla</taxon>
        <taxon>Ruminantia</taxon>
        <taxon>Pecora</taxon>
        <taxon>Cervidae</taxon>
        <taxon>Odocoileinae</taxon>
        <taxon>Rangifer</taxon>
    </lineage>
</organism>
<name>A0ABN8ZMZ1_RANTA</name>